<dbReference type="EC" id="6.3.2.5" evidence="3"/>
<dbReference type="Proteomes" id="UP000191931">
    <property type="component" value="Unassembled WGS sequence"/>
</dbReference>
<dbReference type="GO" id="GO:0046872">
    <property type="term" value="F:metal ion binding"/>
    <property type="evidence" value="ECO:0007669"/>
    <property type="project" value="UniProtKB-KW"/>
</dbReference>
<evidence type="ECO:0000313" key="8">
    <source>
        <dbReference type="Proteomes" id="UP000191931"/>
    </source>
</evidence>
<keyword evidence="3" id="KW-0511">Multifunctional enzyme</keyword>
<dbReference type="Pfam" id="PF04127">
    <property type="entry name" value="DFP"/>
    <property type="match status" value="2"/>
</dbReference>
<dbReference type="Gene3D" id="3.40.50.1950">
    <property type="entry name" value="Flavin prenyltransferase-like"/>
    <property type="match status" value="1"/>
</dbReference>
<comment type="caution">
    <text evidence="3">Lacks conserved residue(s) required for the propagation of feature annotation.</text>
</comment>
<organism evidence="7 8">
    <name type="scientific">Desulfamplus magnetovallimortis</name>
    <dbReference type="NCBI Taxonomy" id="1246637"/>
    <lineage>
        <taxon>Bacteria</taxon>
        <taxon>Pseudomonadati</taxon>
        <taxon>Thermodesulfobacteriota</taxon>
        <taxon>Desulfobacteria</taxon>
        <taxon>Desulfobacterales</taxon>
        <taxon>Desulfobacteraceae</taxon>
        <taxon>Desulfamplus</taxon>
    </lineage>
</organism>
<feature type="binding site" evidence="3">
    <location>
        <position position="355"/>
    </location>
    <ligand>
        <name>CTP</name>
        <dbReference type="ChEBI" id="CHEBI:37563"/>
    </ligand>
</feature>
<comment type="cofactor">
    <cofactor evidence="3">
        <name>Mg(2+)</name>
        <dbReference type="ChEBI" id="CHEBI:18420"/>
    </cofactor>
</comment>
<dbReference type="GO" id="GO:0004632">
    <property type="term" value="F:phosphopantothenate--cysteine ligase activity"/>
    <property type="evidence" value="ECO:0007669"/>
    <property type="project" value="UniProtKB-UniRule"/>
</dbReference>
<dbReference type="GO" id="GO:0071513">
    <property type="term" value="C:phosphopantothenoylcysteine decarboxylase complex"/>
    <property type="evidence" value="ECO:0007669"/>
    <property type="project" value="TreeGrafter"/>
</dbReference>
<dbReference type="EMBL" id="FWEV01000135">
    <property type="protein sequence ID" value="SLM30345.1"/>
    <property type="molecule type" value="Genomic_DNA"/>
</dbReference>
<name>A0A1W1HD98_9BACT</name>
<keyword evidence="3" id="KW-0460">Magnesium</keyword>
<dbReference type="InterPro" id="IPR003382">
    <property type="entry name" value="Flavoprotein"/>
</dbReference>
<comment type="catalytic activity">
    <reaction evidence="3 4">
        <text>N-[(R)-4-phosphopantothenoyl]-L-cysteine + H(+) = (R)-4'-phosphopantetheine + CO2</text>
        <dbReference type="Rhea" id="RHEA:16793"/>
        <dbReference type="ChEBI" id="CHEBI:15378"/>
        <dbReference type="ChEBI" id="CHEBI:16526"/>
        <dbReference type="ChEBI" id="CHEBI:59458"/>
        <dbReference type="ChEBI" id="CHEBI:61723"/>
        <dbReference type="EC" id="4.1.1.36"/>
    </reaction>
</comment>
<feature type="region of interest" description="Phosphopantothenoylcysteine decarboxylase" evidence="3">
    <location>
        <begin position="1"/>
        <end position="187"/>
    </location>
</feature>
<dbReference type="STRING" id="1246637.MTBBW1_220037"/>
<feature type="domain" description="Flavoprotein" evidence="5">
    <location>
        <begin position="5"/>
        <end position="176"/>
    </location>
</feature>
<dbReference type="UniPathway" id="UPA00241">
    <property type="reaction ID" value="UER00353"/>
</dbReference>
<evidence type="ECO:0000259" key="5">
    <source>
        <dbReference type="Pfam" id="PF02441"/>
    </source>
</evidence>
<dbReference type="GO" id="GO:0015937">
    <property type="term" value="P:coenzyme A biosynthetic process"/>
    <property type="evidence" value="ECO:0007669"/>
    <property type="project" value="UniProtKB-UniRule"/>
</dbReference>
<feature type="binding site" evidence="3">
    <location>
        <begin position="337"/>
        <end position="340"/>
    </location>
    <ligand>
        <name>CTP</name>
        <dbReference type="ChEBI" id="CHEBI:37563"/>
    </ligand>
</feature>
<dbReference type="RefSeq" id="WP_080799371.1">
    <property type="nucleotide sequence ID" value="NZ_LT828540.1"/>
</dbReference>
<keyword evidence="8" id="KW-1185">Reference proteome</keyword>
<dbReference type="SUPFAM" id="SSF102645">
    <property type="entry name" value="CoaB-like"/>
    <property type="match status" value="1"/>
</dbReference>
<accession>A0A1W1HD98</accession>
<dbReference type="GO" id="GO:0015941">
    <property type="term" value="P:pantothenate catabolic process"/>
    <property type="evidence" value="ECO:0007669"/>
    <property type="project" value="InterPro"/>
</dbReference>
<dbReference type="PANTHER" id="PTHR14359:SF6">
    <property type="entry name" value="PHOSPHOPANTOTHENOYLCYSTEINE DECARBOXYLASE"/>
    <property type="match status" value="1"/>
</dbReference>
<dbReference type="AlphaFoldDB" id="A0A1W1HD98"/>
<gene>
    <name evidence="3 7" type="primary">coaBC</name>
    <name evidence="7" type="ORF">MTBBW1_220037</name>
</gene>
<dbReference type="HAMAP" id="MF_02225">
    <property type="entry name" value="CoaBC"/>
    <property type="match status" value="1"/>
</dbReference>
<keyword evidence="3 4" id="KW-0436">Ligase</keyword>
<feature type="active site" description="Proton donor" evidence="3">
    <location>
        <position position="156"/>
    </location>
</feature>
<dbReference type="InterPro" id="IPR036551">
    <property type="entry name" value="Flavin_trans-like"/>
</dbReference>
<comment type="similarity">
    <text evidence="3 4">In the N-terminal section; belongs to the HFCD (homo-oligomeric flavin containing Cys decarboxylase) superfamily.</text>
</comment>
<dbReference type="GO" id="GO:0010181">
    <property type="term" value="F:FMN binding"/>
    <property type="evidence" value="ECO:0007669"/>
    <property type="project" value="UniProtKB-UniRule"/>
</dbReference>
<evidence type="ECO:0000256" key="4">
    <source>
        <dbReference type="RuleBase" id="RU364078"/>
    </source>
</evidence>
<dbReference type="EC" id="4.1.1.36" evidence="3"/>
<sequence>MLKNKHIILGVCGGIAAYKAVELLRLMKKAGADVKVVMTSSALEFVGETTFRVLSENDVCTGLFNSKESSVRHIEWAQEADAVIIAPATANIIGKLACGIADDALTTMMMAVKSPVMICPSMNTWMYESRALQRNLDILEQDGVTILEPGTGELACKTSGAGRLPEPELIFDRVVRLFHPKDLEGKKILVTAGPTREAIDPVRYITNHSSGKMGYAIAEAAEKRGGLVTLISGHTSIFPPFGVDVVKVTSALEMADAVMQNMDDADIIIKVAAVADYRPLEPKSSKIKKDKVNAVSEHSVSETFSAVGQDLTDASSFPDVNSFSANAALTIDLVENPDILKMAGERKTKQFLAGFAAETENLDENALAKIRKKNLDMIVGNIVGVEGSGFESDTNKVKFFFRDGTVEELPLASKKQVAHTLLDRILAKI</sequence>
<keyword evidence="3 4" id="KW-0285">Flavoprotein</keyword>
<dbReference type="GO" id="GO:0004633">
    <property type="term" value="F:phosphopantothenoylcysteine decarboxylase activity"/>
    <property type="evidence" value="ECO:0007669"/>
    <property type="project" value="UniProtKB-UniRule"/>
</dbReference>
<reference evidence="7 8" key="1">
    <citation type="submission" date="2017-03" db="EMBL/GenBank/DDBJ databases">
        <authorList>
            <person name="Afonso C.L."/>
            <person name="Miller P.J."/>
            <person name="Scott M.A."/>
            <person name="Spackman E."/>
            <person name="Goraichik I."/>
            <person name="Dimitrov K.M."/>
            <person name="Suarez D.L."/>
            <person name="Swayne D.E."/>
        </authorList>
    </citation>
    <scope>NUCLEOTIDE SEQUENCE [LARGE SCALE GENOMIC DNA]</scope>
    <source>
        <strain evidence="7">PRJEB14757</strain>
    </source>
</reference>
<evidence type="ECO:0000256" key="1">
    <source>
        <dbReference type="ARBA" id="ARBA00022793"/>
    </source>
</evidence>
<feature type="binding site" evidence="3">
    <location>
        <position position="369"/>
    </location>
    <ligand>
        <name>CTP</name>
        <dbReference type="ChEBI" id="CHEBI:37563"/>
    </ligand>
</feature>
<dbReference type="InterPro" id="IPR035929">
    <property type="entry name" value="CoaB-like_sf"/>
</dbReference>
<comment type="similarity">
    <text evidence="3 4">In the C-terminal section; belongs to the PPC synthetase family.</text>
</comment>
<keyword evidence="1 3" id="KW-0210">Decarboxylase</keyword>
<feature type="domain" description="DNA/pantothenate metabolism flavoprotein C-terminal" evidence="6">
    <location>
        <begin position="183"/>
        <end position="292"/>
    </location>
</feature>
<protein>
    <recommendedName>
        <fullName evidence="3">Coenzyme A biosynthesis bifunctional protein CoaBC</fullName>
    </recommendedName>
    <alternativeName>
        <fullName evidence="3">DNA/pantothenate metabolism flavoprotein</fullName>
    </alternativeName>
    <alternativeName>
        <fullName evidence="3">Phosphopantothenoylcysteine synthetase/decarboxylase</fullName>
        <shortName evidence="3">PPCS-PPCDC</shortName>
    </alternativeName>
    <domain>
        <recommendedName>
            <fullName evidence="3">Phosphopantothenoylcysteine decarboxylase</fullName>
            <shortName evidence="3">PPC decarboxylase</shortName>
            <shortName evidence="3">PPC-DC</shortName>
            <ecNumber evidence="3">4.1.1.36</ecNumber>
        </recommendedName>
        <alternativeName>
            <fullName evidence="3">CoaC</fullName>
        </alternativeName>
    </domain>
    <domain>
        <recommendedName>
            <fullName evidence="3">Phosphopantothenate--cysteine ligase</fullName>
            <ecNumber evidence="3">6.3.2.5</ecNumber>
        </recommendedName>
        <alternativeName>
            <fullName evidence="3">CoaB</fullName>
        </alternativeName>
        <alternativeName>
            <fullName evidence="3">Phosphopantothenoylcysteine synthetase</fullName>
            <shortName evidence="3">PPC synthetase</shortName>
            <shortName evidence="3">PPC-S</shortName>
        </alternativeName>
    </domain>
</protein>
<feature type="region of interest" description="Phosphopantothenate--cysteine ligase" evidence="3">
    <location>
        <begin position="188"/>
        <end position="429"/>
    </location>
</feature>
<proteinExistence type="inferred from homology"/>
<feature type="binding site" evidence="3">
    <location>
        <position position="286"/>
    </location>
    <ligand>
        <name>CTP</name>
        <dbReference type="ChEBI" id="CHEBI:37563"/>
    </ligand>
</feature>
<keyword evidence="3 4" id="KW-0288">FMN</keyword>
<evidence type="ECO:0000256" key="3">
    <source>
        <dbReference type="HAMAP-Rule" id="MF_02225"/>
    </source>
</evidence>
<feature type="binding site" evidence="3">
    <location>
        <position position="373"/>
    </location>
    <ligand>
        <name>CTP</name>
        <dbReference type="ChEBI" id="CHEBI:37563"/>
    </ligand>
</feature>
<feature type="domain" description="DNA/pantothenate metabolism flavoprotein C-terminal" evidence="6">
    <location>
        <begin position="327"/>
        <end position="427"/>
    </location>
</feature>
<evidence type="ECO:0000313" key="7">
    <source>
        <dbReference type="EMBL" id="SLM30345.1"/>
    </source>
</evidence>
<dbReference type="Gene3D" id="3.40.50.10300">
    <property type="entry name" value="CoaB-like"/>
    <property type="match status" value="1"/>
</dbReference>
<comment type="cofactor">
    <cofactor evidence="3">
        <name>FMN</name>
        <dbReference type="ChEBI" id="CHEBI:58210"/>
    </cofactor>
    <text evidence="3">Binds 1 FMN per subunit.</text>
</comment>
<comment type="function">
    <text evidence="3">Catalyzes two sequential steps in the biosynthesis of coenzyme A. In the first step cysteine is conjugated to 4'-phosphopantothenate to form 4-phosphopantothenoylcysteine. In the second step the latter compound is decarboxylated to form 4'-phosphopantotheine.</text>
</comment>
<dbReference type="PANTHER" id="PTHR14359">
    <property type="entry name" value="HOMO-OLIGOMERIC FLAVIN CONTAINING CYS DECARBOXYLASE FAMILY"/>
    <property type="match status" value="1"/>
</dbReference>
<dbReference type="Pfam" id="PF02441">
    <property type="entry name" value="Flavoprotein"/>
    <property type="match status" value="1"/>
</dbReference>
<dbReference type="InterPro" id="IPR005252">
    <property type="entry name" value="CoaBC"/>
</dbReference>
<evidence type="ECO:0000259" key="6">
    <source>
        <dbReference type="Pfam" id="PF04127"/>
    </source>
</evidence>
<dbReference type="SUPFAM" id="SSF52507">
    <property type="entry name" value="Homo-oligomeric flavin-containing Cys decarboxylases, HFCD"/>
    <property type="match status" value="1"/>
</dbReference>
<dbReference type="InterPro" id="IPR007085">
    <property type="entry name" value="DNA/pantothenate-metab_flavo_C"/>
</dbReference>
<comment type="pathway">
    <text evidence="3 4">Cofactor biosynthesis; coenzyme A biosynthesis; CoA from (R)-pantothenate: step 3/5.</text>
</comment>
<comment type="function">
    <text evidence="4">Catalyzes two steps in the biosynthesis of coenzyme A. In the first step cysteine is conjugated to 4'-phosphopantothenate to form 4-phosphopantothenoylcysteine, in the latter compound is decarboxylated to form 4'-phosphopantotheine.</text>
</comment>
<feature type="binding site" evidence="3">
    <location>
        <position position="276"/>
    </location>
    <ligand>
        <name>CTP</name>
        <dbReference type="ChEBI" id="CHEBI:37563"/>
    </ligand>
</feature>
<dbReference type="OrthoDB" id="9802554at2"/>
<keyword evidence="3" id="KW-0479">Metal-binding</keyword>
<keyword evidence="2 3" id="KW-0456">Lyase</keyword>
<comment type="catalytic activity">
    <reaction evidence="3 4">
        <text>(R)-4'-phosphopantothenate + L-cysteine + CTP = N-[(R)-4-phosphopantothenoyl]-L-cysteine + CMP + diphosphate + H(+)</text>
        <dbReference type="Rhea" id="RHEA:19397"/>
        <dbReference type="ChEBI" id="CHEBI:10986"/>
        <dbReference type="ChEBI" id="CHEBI:15378"/>
        <dbReference type="ChEBI" id="CHEBI:33019"/>
        <dbReference type="ChEBI" id="CHEBI:35235"/>
        <dbReference type="ChEBI" id="CHEBI:37563"/>
        <dbReference type="ChEBI" id="CHEBI:59458"/>
        <dbReference type="ChEBI" id="CHEBI:60377"/>
        <dbReference type="EC" id="6.3.2.5"/>
    </reaction>
</comment>
<dbReference type="NCBIfam" id="TIGR00521">
    <property type="entry name" value="coaBC_dfp"/>
    <property type="match status" value="1"/>
</dbReference>
<evidence type="ECO:0000256" key="2">
    <source>
        <dbReference type="ARBA" id="ARBA00023239"/>
    </source>
</evidence>
<comment type="pathway">
    <text evidence="3 4">Cofactor biosynthesis; coenzyme A biosynthesis; CoA from (R)-pantothenate: step 2/5.</text>
</comment>